<dbReference type="AlphaFoldDB" id="A0A836HZP7"/>
<evidence type="ECO:0000256" key="6">
    <source>
        <dbReference type="PROSITE-ProRule" id="PRU00221"/>
    </source>
</evidence>
<gene>
    <name evidence="8" type="ORF">LSCM4_07821</name>
</gene>
<reference evidence="9" key="2">
    <citation type="journal article" date="2021" name="Sci. Data">
        <title>Chromosome-scale genome sequencing, assembly and annotation of six genomes from subfamily Leishmaniinae.</title>
        <authorList>
            <person name="Almutairi H."/>
            <person name="Urbaniak M.D."/>
            <person name="Bates M.D."/>
            <person name="Jariyapan N."/>
            <person name="Kwakye-Nuako G."/>
            <person name="Thomaz Soccol V."/>
            <person name="Al-Salem W.S."/>
            <person name="Dillon R.J."/>
            <person name="Bates P.A."/>
            <person name="Gatherer D."/>
        </authorList>
    </citation>
    <scope>NUCLEOTIDE SEQUENCE [LARGE SCALE GENOMIC DNA]</scope>
</reference>
<dbReference type="PROSITE" id="PS50294">
    <property type="entry name" value="WD_REPEATS_REGION"/>
    <property type="match status" value="1"/>
</dbReference>
<dbReference type="GO" id="GO:0005730">
    <property type="term" value="C:nucleolus"/>
    <property type="evidence" value="ECO:0007669"/>
    <property type="project" value="TreeGrafter"/>
</dbReference>
<sequence length="329" mass="34589">MNAALTPYHEVQLPSSPALLYNNLQLHRCGACVSYATDSAVYTMHTSTGAPCFPPLHFSHHHVHHLAALEDAAEDIVLVVVLSTGIAIIVVNGQQAHVLPKQGGDTALVCAAVARVAGRDEMVVAVGASNGMPLCVRYTLKGQPVPSAEVTTPAQAHARRRITALDVEAAGDGSRVEMASGDAGGHVVLWTDSTPTLIIPPESDTDAVTCVRLVSIRDAVAVAYGGGQIRLIQRASGAVAMAIQAHSRWINSMVYSAAQQWLASAAEDGQIFVWDITAVDPNLLCIANVAVKHELPTGVAFLGEPRALLAVSYDVLALRFFSIPGSRGS</sequence>
<dbReference type="PANTHER" id="PTHR19848">
    <property type="entry name" value="WD40 REPEAT PROTEIN"/>
    <property type="match status" value="1"/>
</dbReference>
<evidence type="ECO:0000256" key="2">
    <source>
        <dbReference type="ARBA" id="ARBA00022574"/>
    </source>
</evidence>
<evidence type="ECO:0000256" key="3">
    <source>
        <dbReference type="ARBA" id="ARBA00022737"/>
    </source>
</evidence>
<dbReference type="Proteomes" id="UP000674143">
    <property type="component" value="Unassembled WGS sequence"/>
</dbReference>
<keyword evidence="5" id="KW-0539">Nucleus</keyword>
<dbReference type="InterPro" id="IPR011047">
    <property type="entry name" value="Quinoprotein_ADH-like_sf"/>
</dbReference>
<feature type="repeat" description="WD" evidence="6">
    <location>
        <begin position="243"/>
        <end position="276"/>
    </location>
</feature>
<dbReference type="GO" id="GO:0005840">
    <property type="term" value="C:ribosome"/>
    <property type="evidence" value="ECO:0007669"/>
    <property type="project" value="UniProtKB-KW"/>
</dbReference>
<protein>
    <recommendedName>
        <fullName evidence="7">WD repeat-containing protein 54 beta-propeller domain-containing protein</fullName>
    </recommendedName>
</protein>
<comment type="caution">
    <text evidence="8">The sequence shown here is derived from an EMBL/GenBank/DDBJ whole genome shotgun (WGS) entry which is preliminary data.</text>
</comment>
<dbReference type="PANTHER" id="PTHR19848:SF0">
    <property type="entry name" value="NOTCHLESS PROTEIN HOMOLOG 1"/>
    <property type="match status" value="1"/>
</dbReference>
<dbReference type="EMBL" id="JAFHLR010000006">
    <property type="protein sequence ID" value="KAG5487331.1"/>
    <property type="molecule type" value="Genomic_DNA"/>
</dbReference>
<reference evidence="9" key="1">
    <citation type="journal article" date="2021" name="Microbiol. Resour. Announc.">
        <title>LGAAP: Leishmaniinae Genome Assembly and Annotation Pipeline.</title>
        <authorList>
            <person name="Almutairi H."/>
            <person name="Urbaniak M.D."/>
            <person name="Bates M.D."/>
            <person name="Jariyapan N."/>
            <person name="Kwakye-Nuako G."/>
            <person name="Thomaz-Soccol V."/>
            <person name="Al-Salem W.S."/>
            <person name="Dillon R.J."/>
            <person name="Bates P.A."/>
            <person name="Gatherer D."/>
        </authorList>
    </citation>
    <scope>NUCLEOTIDE SEQUENCE [LARGE SCALE GENOMIC DNA]</scope>
</reference>
<dbReference type="PROSITE" id="PS50082">
    <property type="entry name" value="WD_REPEATS_2"/>
    <property type="match status" value="1"/>
</dbReference>
<organism evidence="8 9">
    <name type="scientific">Leishmania orientalis</name>
    <dbReference type="NCBI Taxonomy" id="2249476"/>
    <lineage>
        <taxon>Eukaryota</taxon>
        <taxon>Discoba</taxon>
        <taxon>Euglenozoa</taxon>
        <taxon>Kinetoplastea</taxon>
        <taxon>Metakinetoplastina</taxon>
        <taxon>Trypanosomatida</taxon>
        <taxon>Trypanosomatidae</taxon>
        <taxon>Leishmaniinae</taxon>
        <taxon>Leishmania</taxon>
    </lineage>
</organism>
<dbReference type="PROSITE" id="PS00678">
    <property type="entry name" value="WD_REPEATS_1"/>
    <property type="match status" value="1"/>
</dbReference>
<keyword evidence="4" id="KW-0689">Ribosomal protein</keyword>
<dbReference type="InterPro" id="IPR015943">
    <property type="entry name" value="WD40/YVTN_repeat-like_dom_sf"/>
</dbReference>
<keyword evidence="2 6" id="KW-0853">WD repeat</keyword>
<dbReference type="InterPro" id="IPR019775">
    <property type="entry name" value="WD40_repeat_CS"/>
</dbReference>
<evidence type="ECO:0000256" key="1">
    <source>
        <dbReference type="ARBA" id="ARBA00004123"/>
    </source>
</evidence>
<dbReference type="GO" id="GO:0000027">
    <property type="term" value="P:ribosomal large subunit assembly"/>
    <property type="evidence" value="ECO:0007669"/>
    <property type="project" value="TreeGrafter"/>
</dbReference>
<keyword evidence="9" id="KW-1185">Reference proteome</keyword>
<proteinExistence type="predicted"/>
<evidence type="ECO:0000259" key="7">
    <source>
        <dbReference type="Pfam" id="PF21031"/>
    </source>
</evidence>
<keyword evidence="4" id="KW-0687">Ribonucleoprotein</keyword>
<dbReference type="Gene3D" id="2.130.10.10">
    <property type="entry name" value="YVTN repeat-like/Quinoprotein amine dehydrogenase"/>
    <property type="match status" value="1"/>
</dbReference>
<dbReference type="KEGG" id="loi:92363632"/>
<dbReference type="GeneID" id="92363632"/>
<comment type="subcellular location">
    <subcellularLocation>
        <location evidence="1">Nucleus</location>
    </subcellularLocation>
</comment>
<evidence type="ECO:0000256" key="4">
    <source>
        <dbReference type="ARBA" id="ARBA00022980"/>
    </source>
</evidence>
<dbReference type="InterPro" id="IPR001680">
    <property type="entry name" value="WD40_rpt"/>
</dbReference>
<name>A0A836HZP7_9TRYP</name>
<dbReference type="SUPFAM" id="SSF50998">
    <property type="entry name" value="Quinoprotein alcohol dehydrogenase-like"/>
    <property type="match status" value="1"/>
</dbReference>
<evidence type="ECO:0000313" key="9">
    <source>
        <dbReference type="Proteomes" id="UP000674143"/>
    </source>
</evidence>
<dbReference type="RefSeq" id="XP_067065828.1">
    <property type="nucleotide sequence ID" value="XM_067209698.1"/>
</dbReference>
<dbReference type="SMART" id="SM00320">
    <property type="entry name" value="WD40"/>
    <property type="match status" value="2"/>
</dbReference>
<feature type="domain" description="WD repeat-containing protein 54 beta-propeller" evidence="7">
    <location>
        <begin position="42"/>
        <end position="277"/>
    </location>
</feature>
<evidence type="ECO:0000256" key="5">
    <source>
        <dbReference type="ARBA" id="ARBA00023242"/>
    </source>
</evidence>
<dbReference type="InterPro" id="IPR049546">
    <property type="entry name" value="WDR54_beta_prop"/>
</dbReference>
<accession>A0A836HZP7</accession>
<dbReference type="Pfam" id="PF21031">
    <property type="entry name" value="WDR54"/>
    <property type="match status" value="1"/>
</dbReference>
<keyword evidence="3" id="KW-0677">Repeat</keyword>
<dbReference type="SMR" id="A0A836HZP7"/>
<evidence type="ECO:0000313" key="8">
    <source>
        <dbReference type="EMBL" id="KAG5487331.1"/>
    </source>
</evidence>